<keyword evidence="1" id="KW-0433">Leucine-rich repeat</keyword>
<evidence type="ECO:0000256" key="2">
    <source>
        <dbReference type="ARBA" id="ARBA00022737"/>
    </source>
</evidence>
<reference evidence="4" key="1">
    <citation type="submission" date="2021-01" db="EMBL/GenBank/DDBJ databases">
        <authorList>
            <consortium name="Genoscope - CEA"/>
            <person name="William W."/>
        </authorList>
    </citation>
    <scope>NUCLEOTIDE SEQUENCE</scope>
</reference>
<accession>A0A8S1KMS8</accession>
<feature type="compositionally biased region" description="Acidic residues" evidence="3">
    <location>
        <begin position="171"/>
        <end position="180"/>
    </location>
</feature>
<evidence type="ECO:0000256" key="3">
    <source>
        <dbReference type="SAM" id="MobiDB-lite"/>
    </source>
</evidence>
<sequence length="219" mass="26212">MKKKQTKKNQNNNSKLSITKLIKLMDDQHKRGQYKDYPLYGLSFANLRINIITPEINKYLQKFPNEISRFYKMSFMQFGRIGLSRRKINFNKYELYNYLRGDSLQKISTMYPNITHLDLSHNLISNIEDLNHLKNFKNLQHLDLCFNPVKRFKEYRKIIFELVPDLQNLDDQQDIDDSDDNSSRDNWESNQEESESEASFNEESSDEDVKPKKRKKVKK</sequence>
<name>A0A8S1KMS8_9CILI</name>
<proteinExistence type="predicted"/>
<evidence type="ECO:0008006" key="6">
    <source>
        <dbReference type="Google" id="ProtNLM"/>
    </source>
</evidence>
<dbReference type="OrthoDB" id="271226at2759"/>
<evidence type="ECO:0000256" key="1">
    <source>
        <dbReference type="ARBA" id="ARBA00022614"/>
    </source>
</evidence>
<dbReference type="PANTHER" id="PTHR11375:SF23">
    <property type="entry name" value="CHROMOSOME UNDETERMINED SCAFFOLD_118, WHOLE GENOME SHOTGUN SEQUENCE"/>
    <property type="match status" value="1"/>
</dbReference>
<dbReference type="PROSITE" id="PS51450">
    <property type="entry name" value="LRR"/>
    <property type="match status" value="1"/>
</dbReference>
<dbReference type="EMBL" id="CAJJDN010000009">
    <property type="protein sequence ID" value="CAD8055413.1"/>
    <property type="molecule type" value="Genomic_DNA"/>
</dbReference>
<dbReference type="AlphaFoldDB" id="A0A8S1KMS8"/>
<dbReference type="Proteomes" id="UP000692954">
    <property type="component" value="Unassembled WGS sequence"/>
</dbReference>
<comment type="caution">
    <text evidence="4">The sequence shown here is derived from an EMBL/GenBank/DDBJ whole genome shotgun (WGS) entry which is preliminary data.</text>
</comment>
<organism evidence="4 5">
    <name type="scientific">Paramecium sonneborni</name>
    <dbReference type="NCBI Taxonomy" id="65129"/>
    <lineage>
        <taxon>Eukaryota</taxon>
        <taxon>Sar</taxon>
        <taxon>Alveolata</taxon>
        <taxon>Ciliophora</taxon>
        <taxon>Intramacronucleata</taxon>
        <taxon>Oligohymenophorea</taxon>
        <taxon>Peniculida</taxon>
        <taxon>Parameciidae</taxon>
        <taxon>Paramecium</taxon>
    </lineage>
</organism>
<keyword evidence="5" id="KW-1185">Reference proteome</keyword>
<feature type="region of interest" description="Disordered" evidence="3">
    <location>
        <begin position="170"/>
        <end position="219"/>
    </location>
</feature>
<keyword evidence="2" id="KW-0677">Repeat</keyword>
<dbReference type="GO" id="GO:0042393">
    <property type="term" value="F:histone binding"/>
    <property type="evidence" value="ECO:0007669"/>
    <property type="project" value="TreeGrafter"/>
</dbReference>
<evidence type="ECO:0000313" key="5">
    <source>
        <dbReference type="Proteomes" id="UP000692954"/>
    </source>
</evidence>
<dbReference type="PANTHER" id="PTHR11375">
    <property type="entry name" value="ACIDIC LEUCINE-RICH NUCLEAR PHOSPHOPROTEIN 32"/>
    <property type="match status" value="1"/>
</dbReference>
<protein>
    <recommendedName>
        <fullName evidence="6">Leucine-rich repeat protein</fullName>
    </recommendedName>
</protein>
<dbReference type="InterPro" id="IPR045081">
    <property type="entry name" value="AN32"/>
</dbReference>
<dbReference type="GO" id="GO:0005634">
    <property type="term" value="C:nucleus"/>
    <property type="evidence" value="ECO:0007669"/>
    <property type="project" value="TreeGrafter"/>
</dbReference>
<dbReference type="Pfam" id="PF14580">
    <property type="entry name" value="LRR_9"/>
    <property type="match status" value="1"/>
</dbReference>
<gene>
    <name evidence="4" type="ORF">PSON_ATCC_30995.1.T0090230</name>
</gene>
<dbReference type="InterPro" id="IPR001611">
    <property type="entry name" value="Leu-rich_rpt"/>
</dbReference>
<evidence type="ECO:0000313" key="4">
    <source>
        <dbReference type="EMBL" id="CAD8055413.1"/>
    </source>
</evidence>